<gene>
    <name evidence="6" type="ORF">FPE_LOCUS20500</name>
</gene>
<dbReference type="PANTHER" id="PTHR43572:SF80">
    <property type="entry name" value="PROTEIN SMAX1-LIKE 3-LIKE"/>
    <property type="match status" value="1"/>
</dbReference>
<keyword evidence="7" id="KW-1185">Reference proteome</keyword>
<dbReference type="Pfam" id="PF23569">
    <property type="entry name" value="NBD_SMAX1"/>
    <property type="match status" value="1"/>
</dbReference>
<reference evidence="6" key="1">
    <citation type="submission" date="2023-05" db="EMBL/GenBank/DDBJ databases">
        <authorList>
            <person name="Huff M."/>
        </authorList>
    </citation>
    <scope>NUCLEOTIDE SEQUENCE</scope>
</reference>
<evidence type="ECO:0000256" key="1">
    <source>
        <dbReference type="ARBA" id="ARBA00008675"/>
    </source>
</evidence>
<dbReference type="Proteomes" id="UP000834106">
    <property type="component" value="Chromosome 12"/>
</dbReference>
<keyword evidence="2 3" id="KW-0677">Repeat</keyword>
<dbReference type="InterPro" id="IPR051650">
    <property type="entry name" value="SL_signaling_regulator"/>
</dbReference>
<dbReference type="EMBL" id="OU503047">
    <property type="protein sequence ID" value="CAI9773070.1"/>
    <property type="molecule type" value="Genomic_DNA"/>
</dbReference>
<evidence type="ECO:0000259" key="5">
    <source>
        <dbReference type="PROSITE" id="PS51903"/>
    </source>
</evidence>
<evidence type="ECO:0000313" key="7">
    <source>
        <dbReference type="Proteomes" id="UP000834106"/>
    </source>
</evidence>
<protein>
    <recommendedName>
        <fullName evidence="5">Clp R domain-containing protein</fullName>
    </recommendedName>
</protein>
<dbReference type="SUPFAM" id="SSF52540">
    <property type="entry name" value="P-loop containing nucleoside triphosphate hydrolases"/>
    <property type="match status" value="1"/>
</dbReference>
<dbReference type="InterPro" id="IPR004176">
    <property type="entry name" value="Clp_R_N"/>
</dbReference>
<evidence type="ECO:0000256" key="2">
    <source>
        <dbReference type="ARBA" id="ARBA00022737"/>
    </source>
</evidence>
<dbReference type="InterPro" id="IPR027417">
    <property type="entry name" value="P-loop_NTPase"/>
</dbReference>
<dbReference type="Pfam" id="PF02861">
    <property type="entry name" value="Clp_N"/>
    <property type="match status" value="1"/>
</dbReference>
<dbReference type="InterPro" id="IPR058680">
    <property type="entry name" value="NBD_SMAX1-like"/>
</dbReference>
<feature type="domain" description="Clp R" evidence="5">
    <location>
        <begin position="8"/>
        <end position="171"/>
    </location>
</feature>
<feature type="region of interest" description="Disordered" evidence="4">
    <location>
        <begin position="551"/>
        <end position="572"/>
    </location>
</feature>
<accession>A0AAD1ZTS6</accession>
<dbReference type="Gene3D" id="1.10.1780.10">
    <property type="entry name" value="Clp, N-terminal domain"/>
    <property type="match status" value="1"/>
</dbReference>
<feature type="compositionally biased region" description="Low complexity" evidence="4">
    <location>
        <begin position="558"/>
        <end position="570"/>
    </location>
</feature>
<dbReference type="PROSITE" id="PS51903">
    <property type="entry name" value="CLP_R"/>
    <property type="match status" value="1"/>
</dbReference>
<dbReference type="AlphaFoldDB" id="A0AAD1ZTS6"/>
<evidence type="ECO:0000256" key="3">
    <source>
        <dbReference type="PROSITE-ProRule" id="PRU01251"/>
    </source>
</evidence>
<evidence type="ECO:0000313" key="6">
    <source>
        <dbReference type="EMBL" id="CAI9773070.1"/>
    </source>
</evidence>
<proteinExistence type="inferred from homology"/>
<sequence>MRTGGYTFQQSLTSDAASILKQAVGLARRRGNAQVTPLHVASAMLASSAGLFRRACLQSHSHPLQCKALELCFNVALNRLPTSASSPLLGPQSHLPVLSNALVAAFKRAQAHQRRGSVETQQQQPILALKVEVEQLVISILDDPSVSRVMREAGFSSSQVKTNVEQAVSLEIGTNQSKETTSKLLVLGNTEPQMTNIQVQNDDVMSVVEAMMNRKRKNTVIVGERLAIAEAVVKAVIHKFDKKDVPLDMRFVQFISVPLFTLRNVSRQEYEEKLGELRSFVKSSVSRGIVLYLGDLNWVSEYWSKYGEQRNIGYYCPVECMIMEISRLVSGDGENKKLWIMGTATFQTYNKCKNGSPSLETLWNLHPLTMPVGTLALTLNLESDLQLKRKSPLDGSNVLFQKAGVQKHLNCCSDCMVNFKREATGLMNDNMKSNTTCSSSSLPSWLQQYKNENRKETDADQEYYKIKDLSKKWNSICKSVHRQPHFLEKMFNFSSLSPSSSGSISSNSKKNSKLHPSLLEWRPTTFEQNQSPEEHHFILHTNEGEVSCKPVIKPDLLSNPNSSPNSASSSEATGDHMDFLLKFKEFNPEIMNILCNALEKKVPWQKDIIFDIASTILKCRSGLMKTKIKKEHEHKENREETWLLFSGIDSDGKEKLAKEIAKIIFGSQENFVEISLSKFSSAARDDPTEEVSKKRKRDEHGGSFFDRFADAVRDNPSRVFFMEDVDQLDYHSRKGIERAIENGSITLSDGDSVPLNDAIIIFNSENFSSESRTCSPRAEQKCDKIEKDQENGEDLKQECALLDLNIATEDEDSVFYHGILDLVDKEIVFKKQVL</sequence>
<comment type="similarity">
    <text evidence="1">Belongs to the ClpA/ClpB family.</text>
</comment>
<name>A0AAD1ZTS6_9LAMI</name>
<organism evidence="6 7">
    <name type="scientific">Fraxinus pennsylvanica</name>
    <dbReference type="NCBI Taxonomy" id="56036"/>
    <lineage>
        <taxon>Eukaryota</taxon>
        <taxon>Viridiplantae</taxon>
        <taxon>Streptophyta</taxon>
        <taxon>Embryophyta</taxon>
        <taxon>Tracheophyta</taxon>
        <taxon>Spermatophyta</taxon>
        <taxon>Magnoliopsida</taxon>
        <taxon>eudicotyledons</taxon>
        <taxon>Gunneridae</taxon>
        <taxon>Pentapetalae</taxon>
        <taxon>asterids</taxon>
        <taxon>lamiids</taxon>
        <taxon>Lamiales</taxon>
        <taxon>Oleaceae</taxon>
        <taxon>Oleeae</taxon>
        <taxon>Fraxinus</taxon>
    </lineage>
</organism>
<dbReference type="Gene3D" id="3.40.50.300">
    <property type="entry name" value="P-loop containing nucleotide triphosphate hydrolases"/>
    <property type="match status" value="2"/>
</dbReference>
<dbReference type="InterPro" id="IPR036628">
    <property type="entry name" value="Clp_N_dom_sf"/>
</dbReference>
<dbReference type="SUPFAM" id="SSF81923">
    <property type="entry name" value="Double Clp-N motif"/>
    <property type="match status" value="1"/>
</dbReference>
<evidence type="ECO:0000256" key="4">
    <source>
        <dbReference type="SAM" id="MobiDB-lite"/>
    </source>
</evidence>
<dbReference type="PANTHER" id="PTHR43572">
    <property type="entry name" value="CHAPERONE PROTEIN CLPD, CHLOROPLASTIC"/>
    <property type="match status" value="1"/>
</dbReference>